<keyword evidence="2" id="KW-1185">Reference proteome</keyword>
<evidence type="ECO:0000313" key="1">
    <source>
        <dbReference type="EMBL" id="KAK9084645.1"/>
    </source>
</evidence>
<comment type="caution">
    <text evidence="1">The sequence shown here is derived from an EMBL/GenBank/DDBJ whole genome shotgun (WGS) entry which is preliminary data.</text>
</comment>
<sequence>MVDLILSVTGNSFKSSLSSLISFTLCNLLNLSCNKAMEESMVGSSLPCLPIRDQQQF</sequence>
<reference evidence="1 2" key="1">
    <citation type="submission" date="2024-01" db="EMBL/GenBank/DDBJ databases">
        <title>Genome assemblies of Stephania.</title>
        <authorList>
            <person name="Yang L."/>
        </authorList>
    </citation>
    <scope>NUCLEOTIDE SEQUENCE [LARGE SCALE GENOMIC DNA]</scope>
    <source>
        <strain evidence="1">QJT</strain>
        <tissue evidence="1">Leaf</tissue>
    </source>
</reference>
<dbReference type="AlphaFoldDB" id="A0AAP0HJ85"/>
<gene>
    <name evidence="1" type="ORF">Sjap_025056</name>
</gene>
<dbReference type="Proteomes" id="UP001417504">
    <property type="component" value="Unassembled WGS sequence"/>
</dbReference>
<name>A0AAP0HJ85_9MAGN</name>
<organism evidence="1 2">
    <name type="scientific">Stephania japonica</name>
    <dbReference type="NCBI Taxonomy" id="461633"/>
    <lineage>
        <taxon>Eukaryota</taxon>
        <taxon>Viridiplantae</taxon>
        <taxon>Streptophyta</taxon>
        <taxon>Embryophyta</taxon>
        <taxon>Tracheophyta</taxon>
        <taxon>Spermatophyta</taxon>
        <taxon>Magnoliopsida</taxon>
        <taxon>Ranunculales</taxon>
        <taxon>Menispermaceae</taxon>
        <taxon>Menispermoideae</taxon>
        <taxon>Cissampelideae</taxon>
        <taxon>Stephania</taxon>
    </lineage>
</organism>
<evidence type="ECO:0000313" key="2">
    <source>
        <dbReference type="Proteomes" id="UP001417504"/>
    </source>
</evidence>
<proteinExistence type="predicted"/>
<protein>
    <submittedName>
        <fullName evidence="1">Uncharacterized protein</fullName>
    </submittedName>
</protein>
<dbReference type="EMBL" id="JBBNAE010000011">
    <property type="protein sequence ID" value="KAK9084645.1"/>
    <property type="molecule type" value="Genomic_DNA"/>
</dbReference>
<accession>A0AAP0HJ85</accession>